<sequence length="389" mass="45605">MNTSLTYWASRSPFEICLTYFSVNYGYLVSTVIVIALVSYLVTVHRQRYKNLEYIRKKYPDPNQILNDTAAAVEVLAITEQKEFPSMFKTYTTPKTSKILVSTGEFGKECPRRYEDTELILREFADIHGRIQNHLKDHPDTPKEHLLDQLDRKEKAIKRLNELHGKYNIGNDDFLYTLTMFITEPVAWACYHAWYVIGLEMNMKDIPESFEKVIQFKEEHAKKHIRYAKVNWMCGEPTLRLFITFLPSFLSTHLYKFACKVLPSFLTEHETKAFGLPEENKFYSFIIYVAFMIRAFFIRHFMLPRKKFLVRTPFYPNSNGKYVPNYFVFNNMIYKDGYDISNLGPEKYATGRVSSCPFALSLSRKATDLLRNPVSFHCNSISRIVRSSL</sequence>
<evidence type="ECO:0000313" key="3">
    <source>
        <dbReference type="Proteomes" id="UP000009138"/>
    </source>
</evidence>
<feature type="transmembrane region" description="Helical" evidence="1">
    <location>
        <begin position="174"/>
        <end position="197"/>
    </location>
</feature>
<dbReference type="GeneID" id="93617650"/>
<keyword evidence="3" id="KW-1185">Reference proteome</keyword>
<keyword evidence="1" id="KW-0812">Transmembrane</keyword>
<dbReference type="PANTHER" id="PTHR36124:SF1">
    <property type="entry name" value="ER-BOUND OXYGENASE MPAB_MPAB'_RUBBER OXYGENASE CATALYTIC DOMAIN-CONTAINING PROTEIN"/>
    <property type="match status" value="1"/>
</dbReference>
<evidence type="ECO:0008006" key="4">
    <source>
        <dbReference type="Google" id="ProtNLM"/>
    </source>
</evidence>
<dbReference type="STRING" id="246409.I1CBZ4"/>
<dbReference type="OrthoDB" id="545169at2759"/>
<dbReference type="OMA" id="TLGRHMG"/>
<dbReference type="Proteomes" id="UP000009138">
    <property type="component" value="Unassembled WGS sequence"/>
</dbReference>
<feature type="transmembrane region" description="Helical" evidence="1">
    <location>
        <begin position="20"/>
        <end position="42"/>
    </location>
</feature>
<accession>I1CBZ4</accession>
<gene>
    <name evidence="2" type="ORF">RO3G_10684</name>
</gene>
<dbReference type="VEuPathDB" id="FungiDB:RO3G_10684"/>
<reference evidence="2 3" key="1">
    <citation type="journal article" date="2009" name="PLoS Genet.">
        <title>Genomic analysis of the basal lineage fungus Rhizopus oryzae reveals a whole-genome duplication.</title>
        <authorList>
            <person name="Ma L.-J."/>
            <person name="Ibrahim A.S."/>
            <person name="Skory C."/>
            <person name="Grabherr M.G."/>
            <person name="Burger G."/>
            <person name="Butler M."/>
            <person name="Elias M."/>
            <person name="Idnurm A."/>
            <person name="Lang B.F."/>
            <person name="Sone T."/>
            <person name="Abe A."/>
            <person name="Calvo S.E."/>
            <person name="Corrochano L.M."/>
            <person name="Engels R."/>
            <person name="Fu J."/>
            <person name="Hansberg W."/>
            <person name="Kim J.-M."/>
            <person name="Kodira C.D."/>
            <person name="Koehrsen M.J."/>
            <person name="Liu B."/>
            <person name="Miranda-Saavedra D."/>
            <person name="O'Leary S."/>
            <person name="Ortiz-Castellanos L."/>
            <person name="Poulter R."/>
            <person name="Rodriguez-Romero J."/>
            <person name="Ruiz-Herrera J."/>
            <person name="Shen Y.-Q."/>
            <person name="Zeng Q."/>
            <person name="Galagan J."/>
            <person name="Birren B.W."/>
            <person name="Cuomo C.A."/>
            <person name="Wickes B.L."/>
        </authorList>
    </citation>
    <scope>NUCLEOTIDE SEQUENCE [LARGE SCALE GENOMIC DNA]</scope>
    <source>
        <strain evidence="3">RA 99-880 / ATCC MYA-4621 / FGSC 9543 / NRRL 43880</strain>
    </source>
</reference>
<dbReference type="EMBL" id="CH476739">
    <property type="protein sequence ID" value="EIE85974.1"/>
    <property type="molecule type" value="Genomic_DNA"/>
</dbReference>
<keyword evidence="1" id="KW-1133">Transmembrane helix</keyword>
<keyword evidence="1" id="KW-0472">Membrane</keyword>
<evidence type="ECO:0000256" key="1">
    <source>
        <dbReference type="SAM" id="Phobius"/>
    </source>
</evidence>
<feature type="transmembrane region" description="Helical" evidence="1">
    <location>
        <begin position="282"/>
        <end position="302"/>
    </location>
</feature>
<dbReference type="RefSeq" id="XP_067521370.1">
    <property type="nucleotide sequence ID" value="XM_067665269.1"/>
</dbReference>
<dbReference type="eggNOG" id="ENOG502S1KN">
    <property type="taxonomic scope" value="Eukaryota"/>
</dbReference>
<dbReference type="AlphaFoldDB" id="I1CBZ4"/>
<protein>
    <recommendedName>
        <fullName evidence="4">ER-bound oxygenase mpaB/mpaB'/Rubber oxygenase catalytic domain-containing protein</fullName>
    </recommendedName>
</protein>
<dbReference type="GO" id="GO:0016491">
    <property type="term" value="F:oxidoreductase activity"/>
    <property type="evidence" value="ECO:0007669"/>
    <property type="project" value="InterPro"/>
</dbReference>
<dbReference type="InParanoid" id="I1CBZ4"/>
<dbReference type="InterPro" id="IPR046366">
    <property type="entry name" value="MPAB"/>
</dbReference>
<name>I1CBZ4_RHIO9</name>
<dbReference type="PANTHER" id="PTHR36124">
    <property type="match status" value="1"/>
</dbReference>
<evidence type="ECO:0000313" key="2">
    <source>
        <dbReference type="EMBL" id="EIE85974.1"/>
    </source>
</evidence>
<proteinExistence type="predicted"/>
<organism evidence="2 3">
    <name type="scientific">Rhizopus delemar (strain RA 99-880 / ATCC MYA-4621 / FGSC 9543 / NRRL 43880)</name>
    <name type="common">Mucormycosis agent</name>
    <name type="synonym">Rhizopus arrhizus var. delemar</name>
    <dbReference type="NCBI Taxonomy" id="246409"/>
    <lineage>
        <taxon>Eukaryota</taxon>
        <taxon>Fungi</taxon>
        <taxon>Fungi incertae sedis</taxon>
        <taxon>Mucoromycota</taxon>
        <taxon>Mucoromycotina</taxon>
        <taxon>Mucoromycetes</taxon>
        <taxon>Mucorales</taxon>
        <taxon>Mucorineae</taxon>
        <taxon>Rhizopodaceae</taxon>
        <taxon>Rhizopus</taxon>
    </lineage>
</organism>